<sequence>MVKGIKAVILNVRLTEDENTIFFRTCEWLDTTPSDVLRAHVQDFIKEFAATPTGVYIDGKKIELPVREQELETGEIILTWDNGRKSKISPEQLRRVLRKSFAEQGV</sequence>
<dbReference type="EMBL" id="BARV01000038">
    <property type="protein sequence ID" value="GAH92144.1"/>
    <property type="molecule type" value="Genomic_DNA"/>
</dbReference>
<protein>
    <submittedName>
        <fullName evidence="1">Uncharacterized protein</fullName>
    </submittedName>
</protein>
<proteinExistence type="predicted"/>
<organism evidence="1">
    <name type="scientific">marine sediment metagenome</name>
    <dbReference type="NCBI Taxonomy" id="412755"/>
    <lineage>
        <taxon>unclassified sequences</taxon>
        <taxon>metagenomes</taxon>
        <taxon>ecological metagenomes</taxon>
    </lineage>
</organism>
<comment type="caution">
    <text evidence="1">The sequence shown here is derived from an EMBL/GenBank/DDBJ whole genome shotgun (WGS) entry which is preliminary data.</text>
</comment>
<name>X1KPQ4_9ZZZZ</name>
<dbReference type="AlphaFoldDB" id="X1KPQ4"/>
<gene>
    <name evidence="1" type="ORF">S06H3_00247</name>
</gene>
<reference evidence="1" key="1">
    <citation type="journal article" date="2014" name="Front. Microbiol.">
        <title>High frequency of phylogenetically diverse reductive dehalogenase-homologous genes in deep subseafloor sedimentary metagenomes.</title>
        <authorList>
            <person name="Kawai M."/>
            <person name="Futagami T."/>
            <person name="Toyoda A."/>
            <person name="Takaki Y."/>
            <person name="Nishi S."/>
            <person name="Hori S."/>
            <person name="Arai W."/>
            <person name="Tsubouchi T."/>
            <person name="Morono Y."/>
            <person name="Uchiyama I."/>
            <person name="Ito T."/>
            <person name="Fujiyama A."/>
            <person name="Inagaki F."/>
            <person name="Takami H."/>
        </authorList>
    </citation>
    <scope>NUCLEOTIDE SEQUENCE</scope>
    <source>
        <strain evidence="1">Expedition CK06-06</strain>
    </source>
</reference>
<accession>X1KPQ4</accession>
<evidence type="ECO:0000313" key="1">
    <source>
        <dbReference type="EMBL" id="GAH92144.1"/>
    </source>
</evidence>